<evidence type="ECO:0000256" key="3">
    <source>
        <dbReference type="ARBA" id="ARBA00022989"/>
    </source>
</evidence>
<name>A0AAD7CR04_MYCRO</name>
<feature type="compositionally biased region" description="Polar residues" evidence="5">
    <location>
        <begin position="359"/>
        <end position="369"/>
    </location>
</feature>
<feature type="transmembrane region" description="Helical" evidence="6">
    <location>
        <begin position="202"/>
        <end position="225"/>
    </location>
</feature>
<evidence type="ECO:0000256" key="4">
    <source>
        <dbReference type="ARBA" id="ARBA00023136"/>
    </source>
</evidence>
<organism evidence="7 8">
    <name type="scientific">Mycena rosella</name>
    <name type="common">Pink bonnet</name>
    <name type="synonym">Agaricus rosellus</name>
    <dbReference type="NCBI Taxonomy" id="1033263"/>
    <lineage>
        <taxon>Eukaryota</taxon>
        <taxon>Fungi</taxon>
        <taxon>Dikarya</taxon>
        <taxon>Basidiomycota</taxon>
        <taxon>Agaricomycotina</taxon>
        <taxon>Agaricomycetes</taxon>
        <taxon>Agaricomycetidae</taxon>
        <taxon>Agaricales</taxon>
        <taxon>Marasmiineae</taxon>
        <taxon>Mycenaceae</taxon>
        <taxon>Mycena</taxon>
    </lineage>
</organism>
<proteinExistence type="predicted"/>
<keyword evidence="3 6" id="KW-1133">Transmembrane helix</keyword>
<evidence type="ECO:0000313" key="8">
    <source>
        <dbReference type="Proteomes" id="UP001221757"/>
    </source>
</evidence>
<dbReference type="GO" id="GO:0016020">
    <property type="term" value="C:membrane"/>
    <property type="evidence" value="ECO:0007669"/>
    <property type="project" value="UniProtKB-SubCell"/>
</dbReference>
<evidence type="ECO:0000313" key="7">
    <source>
        <dbReference type="EMBL" id="KAJ7659422.1"/>
    </source>
</evidence>
<dbReference type="AlphaFoldDB" id="A0AAD7CR04"/>
<gene>
    <name evidence="7" type="ORF">B0H17DRAFT_1145369</name>
</gene>
<keyword evidence="8" id="KW-1185">Reference proteome</keyword>
<keyword evidence="4 6" id="KW-0472">Membrane</keyword>
<dbReference type="Proteomes" id="UP001221757">
    <property type="component" value="Unassembled WGS sequence"/>
</dbReference>
<sequence length="420" mass="44739">MTGGMPFAHAQLFNGFCLGMLGLTEIECSPSYIGRMKPGTSPSVLRNLHLPAILLNTLMIMLVLTTVPLETVLAGANVLGVLAETVAEPIFLSTVLSLANFEIPSSPGVGCERILSACELFAQAFLHLLPLSGAPYISVLAFISFNAVLYASADVSLAIVSKMFSLVWLTVMSLFPLALLLLRFNRGCLPRGGVRSASLSTIVLALALTPVVFAGNVVIDPLPIFRGVPNRRARNVRRDAEQGRAAARVLGIRPVTRAAPLRLGRGAGAHDGAAQAPAGVHPREDGQDAHLISRVAPRINHLLHMLLYVRENEETACVKIVHFSDADTGIPSELEANAKILDEVFPEIAIDLGRPSSPAARSQIESEGTSADRGPRRVGAAHVVALAHRLQIPPAFVFMSCPGPHFAHPVAEFGTRIISL</sequence>
<evidence type="ECO:0000256" key="5">
    <source>
        <dbReference type="SAM" id="MobiDB-lite"/>
    </source>
</evidence>
<feature type="transmembrane region" description="Helical" evidence="6">
    <location>
        <begin position="133"/>
        <end position="151"/>
    </location>
</feature>
<feature type="region of interest" description="Disordered" evidence="5">
    <location>
        <begin position="353"/>
        <end position="376"/>
    </location>
</feature>
<dbReference type="EMBL" id="JARKIE010000271">
    <property type="protein sequence ID" value="KAJ7659422.1"/>
    <property type="molecule type" value="Genomic_DNA"/>
</dbReference>
<evidence type="ECO:0000256" key="2">
    <source>
        <dbReference type="ARBA" id="ARBA00022692"/>
    </source>
</evidence>
<feature type="transmembrane region" description="Helical" evidence="6">
    <location>
        <begin position="163"/>
        <end position="182"/>
    </location>
</feature>
<feature type="transmembrane region" description="Helical" evidence="6">
    <location>
        <begin position="6"/>
        <end position="26"/>
    </location>
</feature>
<dbReference type="GO" id="GO:0022857">
    <property type="term" value="F:transmembrane transporter activity"/>
    <property type="evidence" value="ECO:0007669"/>
    <property type="project" value="InterPro"/>
</dbReference>
<evidence type="ECO:0000256" key="6">
    <source>
        <dbReference type="SAM" id="Phobius"/>
    </source>
</evidence>
<feature type="transmembrane region" description="Helical" evidence="6">
    <location>
        <begin position="47"/>
        <end position="69"/>
    </location>
</feature>
<evidence type="ECO:0000256" key="1">
    <source>
        <dbReference type="ARBA" id="ARBA00004141"/>
    </source>
</evidence>
<keyword evidence="2 6" id="KW-0812">Transmembrane</keyword>
<dbReference type="InterPro" id="IPR002293">
    <property type="entry name" value="AA/rel_permease1"/>
</dbReference>
<comment type="subcellular location">
    <subcellularLocation>
        <location evidence="1">Membrane</location>
        <topology evidence="1">Multi-pass membrane protein</topology>
    </subcellularLocation>
</comment>
<reference evidence="7" key="1">
    <citation type="submission" date="2023-03" db="EMBL/GenBank/DDBJ databases">
        <title>Massive genome expansion in bonnet fungi (Mycena s.s.) driven by repeated elements and novel gene families across ecological guilds.</title>
        <authorList>
            <consortium name="Lawrence Berkeley National Laboratory"/>
            <person name="Harder C.B."/>
            <person name="Miyauchi S."/>
            <person name="Viragh M."/>
            <person name="Kuo A."/>
            <person name="Thoen E."/>
            <person name="Andreopoulos B."/>
            <person name="Lu D."/>
            <person name="Skrede I."/>
            <person name="Drula E."/>
            <person name="Henrissat B."/>
            <person name="Morin E."/>
            <person name="Kohler A."/>
            <person name="Barry K."/>
            <person name="LaButti K."/>
            <person name="Morin E."/>
            <person name="Salamov A."/>
            <person name="Lipzen A."/>
            <person name="Mereny Z."/>
            <person name="Hegedus B."/>
            <person name="Baldrian P."/>
            <person name="Stursova M."/>
            <person name="Weitz H."/>
            <person name="Taylor A."/>
            <person name="Grigoriev I.V."/>
            <person name="Nagy L.G."/>
            <person name="Martin F."/>
            <person name="Kauserud H."/>
        </authorList>
    </citation>
    <scope>NUCLEOTIDE SEQUENCE</scope>
    <source>
        <strain evidence="7">CBHHK067</strain>
    </source>
</reference>
<protein>
    <submittedName>
        <fullName evidence="7">Uncharacterized protein</fullName>
    </submittedName>
</protein>
<accession>A0AAD7CR04</accession>
<comment type="caution">
    <text evidence="7">The sequence shown here is derived from an EMBL/GenBank/DDBJ whole genome shotgun (WGS) entry which is preliminary data.</text>
</comment>
<dbReference type="Pfam" id="PF13520">
    <property type="entry name" value="AA_permease_2"/>
    <property type="match status" value="1"/>
</dbReference>